<evidence type="ECO:0000313" key="8">
    <source>
        <dbReference type="Proteomes" id="UP000593562"/>
    </source>
</evidence>
<feature type="transmembrane region" description="Helical" evidence="6">
    <location>
        <begin position="31"/>
        <end position="50"/>
    </location>
</feature>
<keyword evidence="3 6" id="KW-0812">Transmembrane</keyword>
<evidence type="ECO:0000256" key="5">
    <source>
        <dbReference type="ARBA" id="ARBA00023136"/>
    </source>
</evidence>
<evidence type="ECO:0000256" key="2">
    <source>
        <dbReference type="ARBA" id="ARBA00006665"/>
    </source>
</evidence>
<reference evidence="7 8" key="1">
    <citation type="journal article" date="2020" name="Nat. Commun.">
        <title>Genome of Tripterygium wilfordii and identification of cytochrome P450 involved in triptolide biosynthesis.</title>
        <authorList>
            <person name="Tu L."/>
            <person name="Su P."/>
            <person name="Zhang Z."/>
            <person name="Gao L."/>
            <person name="Wang J."/>
            <person name="Hu T."/>
            <person name="Zhou J."/>
            <person name="Zhang Y."/>
            <person name="Zhao Y."/>
            <person name="Liu Y."/>
            <person name="Song Y."/>
            <person name="Tong Y."/>
            <person name="Lu Y."/>
            <person name="Yang J."/>
            <person name="Xu C."/>
            <person name="Jia M."/>
            <person name="Peters R.J."/>
            <person name="Huang L."/>
            <person name="Gao W."/>
        </authorList>
    </citation>
    <scope>NUCLEOTIDE SEQUENCE [LARGE SCALE GENOMIC DNA]</scope>
    <source>
        <strain evidence="8">cv. XIE 37</strain>
        <tissue evidence="7">Leaf</tissue>
    </source>
</reference>
<feature type="transmembrane region" description="Helical" evidence="6">
    <location>
        <begin position="167"/>
        <end position="189"/>
    </location>
</feature>
<dbReference type="PANTHER" id="PTHR10383">
    <property type="entry name" value="SERINE INCORPORATOR"/>
    <property type="match status" value="1"/>
</dbReference>
<evidence type="ECO:0000256" key="6">
    <source>
        <dbReference type="SAM" id="Phobius"/>
    </source>
</evidence>
<keyword evidence="4 6" id="KW-1133">Transmembrane helix</keyword>
<keyword evidence="8" id="KW-1185">Reference proteome</keyword>
<gene>
    <name evidence="7" type="ORF">HS088_TW23G00723</name>
</gene>
<comment type="caution">
    <text evidence="7">The sequence shown here is derived from an EMBL/GenBank/DDBJ whole genome shotgun (WGS) entry which is preliminary data.</text>
</comment>
<evidence type="ECO:0000256" key="4">
    <source>
        <dbReference type="ARBA" id="ARBA00022989"/>
    </source>
</evidence>
<evidence type="ECO:0000256" key="3">
    <source>
        <dbReference type="ARBA" id="ARBA00022692"/>
    </source>
</evidence>
<feature type="transmembrane region" description="Helical" evidence="6">
    <location>
        <begin position="209"/>
        <end position="230"/>
    </location>
</feature>
<dbReference type="AlphaFoldDB" id="A0A7J7BWR8"/>
<dbReference type="EMBL" id="JAAARO010000023">
    <property type="protein sequence ID" value="KAF5725986.1"/>
    <property type="molecule type" value="Genomic_DNA"/>
</dbReference>
<dbReference type="InParanoid" id="A0A7J7BWR8"/>
<protein>
    <submittedName>
        <fullName evidence="7">Serine incorporator</fullName>
    </submittedName>
</protein>
<organism evidence="7 8">
    <name type="scientific">Tripterygium wilfordii</name>
    <name type="common">Thunder God vine</name>
    <dbReference type="NCBI Taxonomy" id="458696"/>
    <lineage>
        <taxon>Eukaryota</taxon>
        <taxon>Viridiplantae</taxon>
        <taxon>Streptophyta</taxon>
        <taxon>Embryophyta</taxon>
        <taxon>Tracheophyta</taxon>
        <taxon>Spermatophyta</taxon>
        <taxon>Magnoliopsida</taxon>
        <taxon>eudicotyledons</taxon>
        <taxon>Gunneridae</taxon>
        <taxon>Pentapetalae</taxon>
        <taxon>rosids</taxon>
        <taxon>fabids</taxon>
        <taxon>Celastrales</taxon>
        <taxon>Celastraceae</taxon>
        <taxon>Tripterygium</taxon>
    </lineage>
</organism>
<evidence type="ECO:0000256" key="1">
    <source>
        <dbReference type="ARBA" id="ARBA00004141"/>
    </source>
</evidence>
<dbReference type="GO" id="GO:0016020">
    <property type="term" value="C:membrane"/>
    <property type="evidence" value="ECO:0007669"/>
    <property type="project" value="UniProtKB-SubCell"/>
</dbReference>
<dbReference type="InterPro" id="IPR005016">
    <property type="entry name" value="TDE1/TMS"/>
</dbReference>
<evidence type="ECO:0000313" key="7">
    <source>
        <dbReference type="EMBL" id="KAF5725986.1"/>
    </source>
</evidence>
<feature type="transmembrane region" description="Helical" evidence="6">
    <location>
        <begin position="118"/>
        <end position="136"/>
    </location>
</feature>
<sequence length="287" mass="32436">MESGANNSSRHAVLKDSSWFSQFRNGCNPWMARYAYGLMFLASYMIAWAVRDYGRGASKQIEKLKGCASGDCWGADGTLRVSMGCFAFYIVMFLSTIGTKKLNKCQDSWHSGWWSVKIALFIVLMIITFLVPSAFVKIYGEVAHFGAGEPGGQSCNKKAEASSKTDWLTIISFVVAVLAMVIATFSTGIDSQCFQFRKENTQAEDDIPYGYGFFHFVFATGAMYFSMLLIGWNTHHTIKRWTIDVGWTSVWVRIVNEWLAVCVYNGSNVRLRRHRKIHKTGEEIDDF</sequence>
<dbReference type="Pfam" id="PF03348">
    <property type="entry name" value="Serinc"/>
    <property type="match status" value="2"/>
</dbReference>
<proteinExistence type="inferred from homology"/>
<keyword evidence="5 6" id="KW-0472">Membrane</keyword>
<dbReference type="PANTHER" id="PTHR10383:SF63">
    <property type="entry name" value="OS01G0179800 PROTEIN"/>
    <property type="match status" value="1"/>
</dbReference>
<accession>A0A7J7BWR8</accession>
<name>A0A7J7BWR8_TRIWF</name>
<comment type="subcellular location">
    <subcellularLocation>
        <location evidence="1">Membrane</location>
        <topology evidence="1">Multi-pass membrane protein</topology>
    </subcellularLocation>
</comment>
<feature type="transmembrane region" description="Helical" evidence="6">
    <location>
        <begin position="79"/>
        <end position="98"/>
    </location>
</feature>
<comment type="similarity">
    <text evidence="2">Belongs to the TDE1 family.</text>
</comment>
<dbReference type="Proteomes" id="UP000593562">
    <property type="component" value="Unassembled WGS sequence"/>
</dbReference>